<sequence>MPKILSASLMALLMATPVIAQDIRPLSTTASSQDECDPADFNTQEAYDECVAALPILGSIPSGAIIVGGVVFIGAVAIGLSSSSGTNGT</sequence>
<protein>
    <submittedName>
        <fullName evidence="3">Uncharacterized protein</fullName>
    </submittedName>
</protein>
<gene>
    <name evidence="3" type="ORF">roselon_02308</name>
</gene>
<evidence type="ECO:0000313" key="3">
    <source>
        <dbReference type="EMBL" id="AHM04644.1"/>
    </source>
</evidence>
<feature type="signal peptide" evidence="2">
    <location>
        <begin position="1"/>
        <end position="20"/>
    </location>
</feature>
<dbReference type="Proteomes" id="UP000019593">
    <property type="component" value="Chromosome"/>
</dbReference>
<keyword evidence="1" id="KW-0812">Transmembrane</keyword>
<keyword evidence="1" id="KW-1133">Transmembrane helix</keyword>
<organism evidence="3 4">
    <name type="scientific">Roseicyclus elongatus DSM 19469</name>
    <dbReference type="NCBI Taxonomy" id="1294273"/>
    <lineage>
        <taxon>Bacteria</taxon>
        <taxon>Pseudomonadati</taxon>
        <taxon>Pseudomonadota</taxon>
        <taxon>Alphaproteobacteria</taxon>
        <taxon>Rhodobacterales</taxon>
        <taxon>Roseobacteraceae</taxon>
        <taxon>Roseicyclus</taxon>
    </lineage>
</organism>
<evidence type="ECO:0000313" key="4">
    <source>
        <dbReference type="Proteomes" id="UP000019593"/>
    </source>
</evidence>
<keyword evidence="1" id="KW-0472">Membrane</keyword>
<feature type="chain" id="PRO_5004914041" evidence="2">
    <location>
        <begin position="21"/>
        <end position="89"/>
    </location>
</feature>
<evidence type="ECO:0000256" key="2">
    <source>
        <dbReference type="SAM" id="SignalP"/>
    </source>
</evidence>
<dbReference type="RefSeq" id="WP_025312413.1">
    <property type="nucleotide sequence ID" value="NZ_CP004372.1"/>
</dbReference>
<evidence type="ECO:0000256" key="1">
    <source>
        <dbReference type="SAM" id="Phobius"/>
    </source>
</evidence>
<feature type="transmembrane region" description="Helical" evidence="1">
    <location>
        <begin position="56"/>
        <end position="80"/>
    </location>
</feature>
<proteinExistence type="predicted"/>
<keyword evidence="4" id="KW-1185">Reference proteome</keyword>
<accession>W8RTU9</accession>
<reference evidence="3 4" key="1">
    <citation type="submission" date="2013-03" db="EMBL/GenBank/DDBJ databases">
        <authorList>
            <person name="Fiebig A."/>
            <person name="Goeker M."/>
            <person name="Klenk H.-P.P."/>
        </authorList>
    </citation>
    <scope>NUCLEOTIDE SEQUENCE [LARGE SCALE GENOMIC DNA]</scope>
    <source>
        <strain evidence="4">DSM 19469</strain>
    </source>
</reference>
<dbReference type="STRING" id="1294273.roselon_02308"/>
<dbReference type="KEGG" id="red:roselon_02308"/>
<dbReference type="HOGENOM" id="CLU_2452719_0_0_5"/>
<dbReference type="AlphaFoldDB" id="W8RTU9"/>
<dbReference type="EMBL" id="CP004372">
    <property type="protein sequence ID" value="AHM04644.1"/>
    <property type="molecule type" value="Genomic_DNA"/>
</dbReference>
<keyword evidence="2" id="KW-0732">Signal</keyword>
<name>W8RTU9_9RHOB</name>